<organism evidence="1 2">
    <name type="scientific">Algibacter pectinivorans</name>
    <dbReference type="NCBI Taxonomy" id="870482"/>
    <lineage>
        <taxon>Bacteria</taxon>
        <taxon>Pseudomonadati</taxon>
        <taxon>Bacteroidota</taxon>
        <taxon>Flavobacteriia</taxon>
        <taxon>Flavobacteriales</taxon>
        <taxon>Flavobacteriaceae</taxon>
        <taxon>Algibacter</taxon>
    </lineage>
</organism>
<dbReference type="STRING" id="870482.SAMN04487987_103391"/>
<keyword evidence="1" id="KW-0436">Ligase</keyword>
<dbReference type="GO" id="GO:0016874">
    <property type="term" value="F:ligase activity"/>
    <property type="evidence" value="ECO:0007669"/>
    <property type="project" value="UniProtKB-KW"/>
</dbReference>
<dbReference type="PANTHER" id="PTHR36932:SF1">
    <property type="entry name" value="CAPSULAR POLYSACCHARIDE BIOSYNTHESIS PROTEIN"/>
    <property type="match status" value="1"/>
</dbReference>
<gene>
    <name evidence="1" type="ORF">SAMN04487987_103391</name>
</gene>
<dbReference type="PANTHER" id="PTHR36932">
    <property type="entry name" value="CAPSULAR POLYSACCHARIDE BIOSYNTHESIS PROTEIN"/>
    <property type="match status" value="1"/>
</dbReference>
<protein>
    <submittedName>
        <fullName evidence="1">Phenylacetate-CoA ligase</fullName>
    </submittedName>
</protein>
<proteinExistence type="predicted"/>
<reference evidence="2" key="1">
    <citation type="submission" date="2016-10" db="EMBL/GenBank/DDBJ databases">
        <authorList>
            <person name="Varghese N."/>
            <person name="Submissions S."/>
        </authorList>
    </citation>
    <scope>NUCLEOTIDE SEQUENCE [LARGE SCALE GENOMIC DNA]</scope>
    <source>
        <strain evidence="2">DSM 25730</strain>
    </source>
</reference>
<dbReference type="RefSeq" id="WP_092850783.1">
    <property type="nucleotide sequence ID" value="NZ_FOMI01000003.1"/>
</dbReference>
<sequence length="465" mass="53864">MAQLQDKLYKYAPHFLQNSLVSIYNILAYRGRNSGKYHEFLKHYKANKNLSLQELKAIQSKKYTAFIKYAITNSKYYSNTLSKLDSPENIENIRLLPIVNKELIRQNISDIYTIKKSEGSVAKTGGTTGKSLEVVYLLDDSRERHAILDYFRHNFGYRLGKKTAWFSGKNLLTPKDIRKNRFWKTDYIYNVRYYSTFHIHSKYLKYYIENLITFKPEYFVGFPSTMYEIAKYGMHYNIVFPAGIIKAIFPTAETITTEIRTVLETYFKTKVYNQYASSEGSPFIIECEQGNLHLELQSGVFEVLDNQDNPCTNGRLVVTPFNTKGTPLIRYDIGDQIELDEPTAVCPCGNNNPLVKHILGRISDYIYSEEKGKINLGNISNCLKGVKGVIRFQIQQHHINALLVLLEKDDKTFTNKDQDVFLKNLKDRVGNRIKITLKFTDNIPVEKSGKYRLIKNTIKDEIVEQ</sequence>
<accession>A0A1I1PIV8</accession>
<dbReference type="SUPFAM" id="SSF56801">
    <property type="entry name" value="Acetyl-CoA synthetase-like"/>
    <property type="match status" value="1"/>
</dbReference>
<evidence type="ECO:0000313" key="2">
    <source>
        <dbReference type="Proteomes" id="UP000199439"/>
    </source>
</evidence>
<keyword evidence="2" id="KW-1185">Reference proteome</keyword>
<evidence type="ECO:0000313" key="1">
    <source>
        <dbReference type="EMBL" id="SFD07608.1"/>
    </source>
</evidence>
<dbReference type="Gene3D" id="3.40.50.12780">
    <property type="entry name" value="N-terminal domain of ligase-like"/>
    <property type="match status" value="1"/>
</dbReference>
<dbReference type="InterPro" id="IPR053158">
    <property type="entry name" value="CapK_Type1_Caps_Biosynth"/>
</dbReference>
<dbReference type="Proteomes" id="UP000199439">
    <property type="component" value="Unassembled WGS sequence"/>
</dbReference>
<dbReference type="EMBL" id="FOMI01000003">
    <property type="protein sequence ID" value="SFD07608.1"/>
    <property type="molecule type" value="Genomic_DNA"/>
</dbReference>
<dbReference type="OrthoDB" id="580775at2"/>
<dbReference type="InterPro" id="IPR042099">
    <property type="entry name" value="ANL_N_sf"/>
</dbReference>
<name>A0A1I1PIV8_9FLAO</name>
<dbReference type="AlphaFoldDB" id="A0A1I1PIV8"/>